<evidence type="ECO:0000256" key="6">
    <source>
        <dbReference type="ARBA" id="ARBA00023295"/>
    </source>
</evidence>
<evidence type="ECO:0000313" key="9">
    <source>
        <dbReference type="Proteomes" id="UP000187425"/>
    </source>
</evidence>
<dbReference type="Proteomes" id="UP000187425">
    <property type="component" value="Unassembled WGS sequence"/>
</dbReference>
<evidence type="ECO:0000256" key="1">
    <source>
        <dbReference type="ARBA" id="ARBA00004071"/>
    </source>
</evidence>
<evidence type="ECO:0000256" key="3">
    <source>
        <dbReference type="ARBA" id="ARBA00012662"/>
    </source>
</evidence>
<evidence type="ECO:0000259" key="7">
    <source>
        <dbReference type="Pfam" id="PF01120"/>
    </source>
</evidence>
<dbReference type="EC" id="3.2.1.51" evidence="3"/>
<keyword evidence="4" id="KW-0732">Signal</keyword>
<name>A0A1R0ZJW1_9BACL</name>
<dbReference type="GO" id="GO:0016139">
    <property type="term" value="P:glycoside catabolic process"/>
    <property type="evidence" value="ECO:0007669"/>
    <property type="project" value="TreeGrafter"/>
</dbReference>
<reference evidence="8 9" key="1">
    <citation type="submission" date="2016-11" db="EMBL/GenBank/DDBJ databases">
        <title>Paenibacillus species isolates.</title>
        <authorList>
            <person name="Beno S.M."/>
        </authorList>
    </citation>
    <scope>NUCLEOTIDE SEQUENCE [LARGE SCALE GENOMIC DNA]</scope>
    <source>
        <strain evidence="8 9">FSL H7-0443</strain>
    </source>
</reference>
<dbReference type="SMART" id="SM00812">
    <property type="entry name" value="Alpha_L_fucos"/>
    <property type="match status" value="1"/>
</dbReference>
<dbReference type="InterPro" id="IPR057739">
    <property type="entry name" value="Glyco_hydro_29_N"/>
</dbReference>
<comment type="function">
    <text evidence="1">Alpha-L-fucosidase is responsible for hydrolyzing the alpha-1,6-linked fucose joined to the reducing-end N-acetylglucosamine of the carbohydrate moieties of glycoproteins.</text>
</comment>
<comment type="similarity">
    <text evidence="2">Belongs to the glycosyl hydrolase 29 family.</text>
</comment>
<gene>
    <name evidence="8" type="ORF">BSK65_09990</name>
</gene>
<sequence length="424" mass="47735">MESISSKNKSEEQVALPSKEQMEWQDLELGMFCHFGMNTFCDQEWGEGSDSPTVFNPVHLDARQWVSAAKEAGFRYFILTAKHHDGFCLWPTATSTYSVASSPWKEGRGDVVKECEEACREFGLGFGIYLSPWDRHEPCYADPQAYDDFYCLQLQELLTGYGPLTEIWFDGAGSEGRNYDWRRIMDLIKQYQPSAMVFNMGAPTIRWVGNEDGLAPYPCWNTADSARGSMFSEASLNWLPGTPSWVPAECDVPIRKDRWFWHPQEEHLLLSLEQLMDIYYRSVGHGATLLLNVAPDNRGLLPEADVQRLLEFGKEIGRRFGKALAVTAGTGDLIELELPAAATVIDHAEIMEDIAYGERVSEYVLEAFSDGAWLELKRGSAIGHKKIDAFPPVCAEKIRLRVPVAAASPKIRRLAVYHCGESLE</sequence>
<dbReference type="Pfam" id="PF01120">
    <property type="entry name" value="Alpha_L_fucos"/>
    <property type="match status" value="1"/>
</dbReference>
<feature type="domain" description="Glycoside hydrolase family 29 N-terminal" evidence="7">
    <location>
        <begin position="53"/>
        <end position="314"/>
    </location>
</feature>
<dbReference type="InterPro" id="IPR017853">
    <property type="entry name" value="GH"/>
</dbReference>
<accession>A0A1R0ZJW1</accession>
<dbReference type="GO" id="GO:0006004">
    <property type="term" value="P:fucose metabolic process"/>
    <property type="evidence" value="ECO:0007669"/>
    <property type="project" value="InterPro"/>
</dbReference>
<proteinExistence type="inferred from homology"/>
<evidence type="ECO:0000313" key="8">
    <source>
        <dbReference type="EMBL" id="OME71527.1"/>
    </source>
</evidence>
<evidence type="ECO:0000256" key="5">
    <source>
        <dbReference type="ARBA" id="ARBA00022801"/>
    </source>
</evidence>
<keyword evidence="6" id="KW-0326">Glycosidase</keyword>
<dbReference type="GO" id="GO:0004560">
    <property type="term" value="F:alpha-L-fucosidase activity"/>
    <property type="evidence" value="ECO:0007669"/>
    <property type="project" value="InterPro"/>
</dbReference>
<dbReference type="InterPro" id="IPR016286">
    <property type="entry name" value="FUC_metazoa-typ"/>
</dbReference>
<dbReference type="Gene3D" id="3.20.20.80">
    <property type="entry name" value="Glycosidases"/>
    <property type="match status" value="1"/>
</dbReference>
<dbReference type="Gene3D" id="2.60.120.260">
    <property type="entry name" value="Galactose-binding domain-like"/>
    <property type="match status" value="1"/>
</dbReference>
<dbReference type="SUPFAM" id="SSF51445">
    <property type="entry name" value="(Trans)glycosidases"/>
    <property type="match status" value="1"/>
</dbReference>
<protein>
    <recommendedName>
        <fullName evidence="3">alpha-L-fucosidase</fullName>
        <ecNumber evidence="3">3.2.1.51</ecNumber>
    </recommendedName>
</protein>
<dbReference type="EMBL" id="MPTW01000004">
    <property type="protein sequence ID" value="OME71527.1"/>
    <property type="molecule type" value="Genomic_DNA"/>
</dbReference>
<keyword evidence="5" id="KW-0378">Hydrolase</keyword>
<dbReference type="InterPro" id="IPR000933">
    <property type="entry name" value="Glyco_hydro_29"/>
</dbReference>
<organism evidence="8 9">
    <name type="scientific">Paenibacillus odorifer</name>
    <dbReference type="NCBI Taxonomy" id="189426"/>
    <lineage>
        <taxon>Bacteria</taxon>
        <taxon>Bacillati</taxon>
        <taxon>Bacillota</taxon>
        <taxon>Bacilli</taxon>
        <taxon>Bacillales</taxon>
        <taxon>Paenibacillaceae</taxon>
        <taxon>Paenibacillus</taxon>
    </lineage>
</organism>
<comment type="caution">
    <text evidence="8">The sequence shown here is derived from an EMBL/GenBank/DDBJ whole genome shotgun (WGS) entry which is preliminary data.</text>
</comment>
<dbReference type="PRINTS" id="PR00741">
    <property type="entry name" value="GLHYDRLASE29"/>
</dbReference>
<dbReference type="AlphaFoldDB" id="A0A1R0ZJW1"/>
<dbReference type="PANTHER" id="PTHR10030">
    <property type="entry name" value="ALPHA-L-FUCOSIDASE"/>
    <property type="match status" value="1"/>
</dbReference>
<evidence type="ECO:0000256" key="2">
    <source>
        <dbReference type="ARBA" id="ARBA00007951"/>
    </source>
</evidence>
<dbReference type="PANTHER" id="PTHR10030:SF37">
    <property type="entry name" value="ALPHA-L-FUCOSIDASE-RELATED"/>
    <property type="match status" value="1"/>
</dbReference>
<dbReference type="OrthoDB" id="107551at2"/>
<dbReference type="GO" id="GO:0005764">
    <property type="term" value="C:lysosome"/>
    <property type="evidence" value="ECO:0007669"/>
    <property type="project" value="TreeGrafter"/>
</dbReference>
<evidence type="ECO:0000256" key="4">
    <source>
        <dbReference type="ARBA" id="ARBA00022729"/>
    </source>
</evidence>